<evidence type="ECO:0000259" key="5">
    <source>
        <dbReference type="Pfam" id="PF02570"/>
    </source>
</evidence>
<sequence>MTEQSEFEDEYADLGATTQNAMDIAETSMDIVRQFVPDETLADRIRQKSVHSMGDIEFQHLIKFTGCDGIGDDEDAPVRAGARAVLEEATIVTDITMSKAGITGRGHNCEKRKAIGNGAELAKETGMTRTAASVLELDKQGVYDGAIAVIGNAPTAAFALADCIENGTRPAAIVATPVGFVKAEESRQRIREVSEAYDVPAITNVGRRGGSGLAAALTNELIHVAKDARTEDLELELDAETRAAQDGDHATEGEQ</sequence>
<evidence type="ECO:0000256" key="3">
    <source>
        <dbReference type="ARBA" id="ARBA00022573"/>
    </source>
</evidence>
<accession>A0A4D6HMW7</accession>
<dbReference type="GO" id="GO:0016993">
    <property type="term" value="F:precorrin-8X methylmutase activity"/>
    <property type="evidence" value="ECO:0007669"/>
    <property type="project" value="InterPro"/>
</dbReference>
<evidence type="ECO:0000313" key="7">
    <source>
        <dbReference type="Proteomes" id="UP000296822"/>
    </source>
</evidence>
<keyword evidence="3" id="KW-0169">Cobalamin biosynthesis</keyword>
<dbReference type="KEGG" id="nbg:DV706_12180"/>
<evidence type="ECO:0000313" key="6">
    <source>
        <dbReference type="EMBL" id="QCC55160.1"/>
    </source>
</evidence>
<keyword evidence="4 6" id="KW-0413">Isomerase</keyword>
<organism evidence="6 7">
    <name type="scientific">Natronorubrum bangense</name>
    <dbReference type="NCBI Taxonomy" id="61858"/>
    <lineage>
        <taxon>Archaea</taxon>
        <taxon>Methanobacteriati</taxon>
        <taxon>Methanobacteriota</taxon>
        <taxon>Stenosarchaea group</taxon>
        <taxon>Halobacteria</taxon>
        <taxon>Halobacteriales</taxon>
        <taxon>Natrialbaceae</taxon>
        <taxon>Natronorubrum</taxon>
    </lineage>
</organism>
<dbReference type="GO" id="GO:0009236">
    <property type="term" value="P:cobalamin biosynthetic process"/>
    <property type="evidence" value="ECO:0007669"/>
    <property type="project" value="UniProtKB-UniPathway"/>
</dbReference>
<dbReference type="InterPro" id="IPR036588">
    <property type="entry name" value="CobH/CbiC_sf"/>
</dbReference>
<dbReference type="RefSeq" id="WP_006064359.1">
    <property type="nucleotide sequence ID" value="NZ_CP031305.1"/>
</dbReference>
<dbReference type="Proteomes" id="UP000296822">
    <property type="component" value="Chromosome"/>
</dbReference>
<evidence type="ECO:0000256" key="2">
    <source>
        <dbReference type="ARBA" id="ARBA00009774"/>
    </source>
</evidence>
<evidence type="ECO:0000256" key="4">
    <source>
        <dbReference type="ARBA" id="ARBA00023235"/>
    </source>
</evidence>
<gene>
    <name evidence="6" type="ORF">DV706_12180</name>
</gene>
<name>A0A4D6HMW7_9EURY</name>
<dbReference type="PANTHER" id="PTHR43588">
    <property type="entry name" value="COBALT-PRECORRIN-8 METHYLMUTASE"/>
    <property type="match status" value="1"/>
</dbReference>
<comment type="pathway">
    <text evidence="1">Cofactor biosynthesis; adenosylcobalamin biosynthesis.</text>
</comment>
<evidence type="ECO:0000256" key="1">
    <source>
        <dbReference type="ARBA" id="ARBA00004953"/>
    </source>
</evidence>
<dbReference type="Pfam" id="PF02570">
    <property type="entry name" value="CbiC"/>
    <property type="match status" value="1"/>
</dbReference>
<proteinExistence type="inferred from homology"/>
<dbReference type="PANTHER" id="PTHR43588:SF1">
    <property type="entry name" value="COBALT-PRECORRIN-8 METHYLMUTASE"/>
    <property type="match status" value="1"/>
</dbReference>
<feature type="domain" description="Cobalamin biosynthesis precorrin-8X methylmutase CobH/CbiC" evidence="5">
    <location>
        <begin position="23"/>
        <end position="223"/>
    </location>
</feature>
<protein>
    <submittedName>
        <fullName evidence="6">Precorrin isomerase</fullName>
    </submittedName>
</protein>
<dbReference type="SUPFAM" id="SSF63965">
    <property type="entry name" value="Precorrin-8X methylmutase CbiC/CobH"/>
    <property type="match status" value="1"/>
</dbReference>
<reference evidence="6 7" key="1">
    <citation type="journal article" date="2019" name="Nat. Commun.">
        <title>A new type of DNA phosphorothioation-based antiviral system in archaea.</title>
        <authorList>
            <person name="Xiong L."/>
            <person name="Liu S."/>
            <person name="Chen S."/>
            <person name="Xiao Y."/>
            <person name="Zhu B."/>
            <person name="Gao Y."/>
            <person name="Zhang Y."/>
            <person name="Chen B."/>
            <person name="Luo J."/>
            <person name="Deng Z."/>
            <person name="Chen X."/>
            <person name="Wang L."/>
            <person name="Chen S."/>
        </authorList>
    </citation>
    <scope>NUCLEOTIDE SEQUENCE [LARGE SCALE GENOMIC DNA]</scope>
    <source>
        <strain evidence="6 7">JCM 10635</strain>
    </source>
</reference>
<dbReference type="UniPathway" id="UPA00148"/>
<dbReference type="GeneID" id="39852019"/>
<dbReference type="EMBL" id="CP031305">
    <property type="protein sequence ID" value="QCC55160.1"/>
    <property type="molecule type" value="Genomic_DNA"/>
</dbReference>
<dbReference type="InterPro" id="IPR003722">
    <property type="entry name" value="Cbl_synth_CobH/CbiC"/>
</dbReference>
<dbReference type="Gene3D" id="3.40.50.10230">
    <property type="entry name" value="Cobalamin biosynthesis CobH/CbiC, precorrin-8X methylmutase"/>
    <property type="match status" value="1"/>
</dbReference>
<dbReference type="AlphaFoldDB" id="A0A4D6HMW7"/>
<comment type="similarity">
    <text evidence="2">Belongs to the CobH/CbiC family.</text>
</comment>